<feature type="region of interest" description="Disordered" evidence="1">
    <location>
        <begin position="1"/>
        <end position="42"/>
    </location>
</feature>
<accession>A0AAW0SCZ1</accession>
<name>A0AAW0SCZ1_SCYPA</name>
<organism evidence="2 3">
    <name type="scientific">Scylla paramamosain</name>
    <name type="common">Mud crab</name>
    <dbReference type="NCBI Taxonomy" id="85552"/>
    <lineage>
        <taxon>Eukaryota</taxon>
        <taxon>Metazoa</taxon>
        <taxon>Ecdysozoa</taxon>
        <taxon>Arthropoda</taxon>
        <taxon>Crustacea</taxon>
        <taxon>Multicrustacea</taxon>
        <taxon>Malacostraca</taxon>
        <taxon>Eumalacostraca</taxon>
        <taxon>Eucarida</taxon>
        <taxon>Decapoda</taxon>
        <taxon>Pleocyemata</taxon>
        <taxon>Brachyura</taxon>
        <taxon>Eubrachyura</taxon>
        <taxon>Portunoidea</taxon>
        <taxon>Portunidae</taxon>
        <taxon>Portuninae</taxon>
        <taxon>Scylla</taxon>
    </lineage>
</organism>
<keyword evidence="3" id="KW-1185">Reference proteome</keyword>
<reference evidence="2 3" key="1">
    <citation type="submission" date="2023-03" db="EMBL/GenBank/DDBJ databases">
        <title>High-quality genome of Scylla paramamosain provides insights in environmental adaptation.</title>
        <authorList>
            <person name="Zhang L."/>
        </authorList>
    </citation>
    <scope>NUCLEOTIDE SEQUENCE [LARGE SCALE GENOMIC DNA]</scope>
    <source>
        <strain evidence="2">LZ_2023a</strain>
        <tissue evidence="2">Muscle</tissue>
    </source>
</reference>
<feature type="compositionally biased region" description="Polar residues" evidence="1">
    <location>
        <begin position="14"/>
        <end position="33"/>
    </location>
</feature>
<evidence type="ECO:0000313" key="3">
    <source>
        <dbReference type="Proteomes" id="UP001487740"/>
    </source>
</evidence>
<sequence length="275" mass="30462">MDEAAKNSRDGATVNHNTAADTNMGEQKQDSLSTTTTTTTTTTTAIPEVTDIISRELKNANLSGDMLSLVNIIGKVIQSQFDTYLIKLDKLNNAKDEKISYLESKVSALEIKVTELQDTIDDVDQYERRDTVIISGPSLPDESTHENPSDQIVNTIKQHLHINMTPSDINVAHRLGPKQQGKKRPIIVKLQNRAKKSELVHACITVKPQLYINESLTPKRRSIYTVVRNIRAQHKHLFQLCYTSDGKIILGSLLIPSFLEAAVQGRAGGHQARAG</sequence>
<evidence type="ECO:0000256" key="1">
    <source>
        <dbReference type="SAM" id="MobiDB-lite"/>
    </source>
</evidence>
<comment type="caution">
    <text evidence="2">The sequence shown here is derived from an EMBL/GenBank/DDBJ whole genome shotgun (WGS) entry which is preliminary data.</text>
</comment>
<gene>
    <name evidence="2" type="ORF">O3P69_018355</name>
</gene>
<dbReference type="AlphaFoldDB" id="A0AAW0SCZ1"/>
<dbReference type="EMBL" id="JARAKH010001475">
    <property type="protein sequence ID" value="KAK8372923.1"/>
    <property type="molecule type" value="Genomic_DNA"/>
</dbReference>
<proteinExistence type="predicted"/>
<dbReference type="Proteomes" id="UP001487740">
    <property type="component" value="Unassembled WGS sequence"/>
</dbReference>
<evidence type="ECO:0000313" key="2">
    <source>
        <dbReference type="EMBL" id="KAK8372923.1"/>
    </source>
</evidence>
<protein>
    <submittedName>
        <fullName evidence="2">Uncharacterized protein</fullName>
    </submittedName>
</protein>